<proteinExistence type="predicted"/>
<feature type="region of interest" description="Disordered" evidence="1">
    <location>
        <begin position="157"/>
        <end position="188"/>
    </location>
</feature>
<evidence type="ECO:0000256" key="1">
    <source>
        <dbReference type="SAM" id="MobiDB-lite"/>
    </source>
</evidence>
<feature type="region of interest" description="Disordered" evidence="1">
    <location>
        <begin position="381"/>
        <end position="456"/>
    </location>
</feature>
<accession>A0A0G4HVV6</accession>
<feature type="compositionally biased region" description="Basic residues" evidence="1">
    <location>
        <begin position="31"/>
        <end position="40"/>
    </location>
</feature>
<dbReference type="VEuPathDB" id="CryptoDB:Cvel_1404"/>
<feature type="compositionally biased region" description="Low complexity" evidence="1">
    <location>
        <begin position="440"/>
        <end position="449"/>
    </location>
</feature>
<feature type="compositionally biased region" description="Gly residues" evidence="1">
    <location>
        <begin position="419"/>
        <end position="439"/>
    </location>
</feature>
<name>A0A0G4HVV6_9ALVE</name>
<gene>
    <name evidence="2" type="ORF">Cvel_1404</name>
</gene>
<feature type="region of interest" description="Disordered" evidence="1">
    <location>
        <begin position="1"/>
        <end position="61"/>
    </location>
</feature>
<evidence type="ECO:0000313" key="2">
    <source>
        <dbReference type="EMBL" id="CEM48512.1"/>
    </source>
</evidence>
<feature type="compositionally biased region" description="Low complexity" evidence="1">
    <location>
        <begin position="157"/>
        <end position="167"/>
    </location>
</feature>
<dbReference type="EMBL" id="CDMZ01004059">
    <property type="protein sequence ID" value="CEM48512.1"/>
    <property type="molecule type" value="Genomic_DNA"/>
</dbReference>
<dbReference type="PRINTS" id="PR00929">
    <property type="entry name" value="ATHOOK"/>
</dbReference>
<feature type="compositionally biased region" description="Basic and acidic residues" evidence="1">
    <location>
        <begin position="168"/>
        <end position="187"/>
    </location>
</feature>
<sequence length="456" mass="48378">MAKAKRGPQRPTKKAAPSKSEGAPPQEKKAAAKPKGRPSKKSSANASPKAPPSNPKSVDARQPTYSLATCSIKDLQDLLIEANSRFGLVMVTELEIKYSPKQRVRDIAEEECEAEAKDWLFKKRFKSLAAMRAAFLGLFQKERKSSGASSSSSKAAAAAAAAAAPSGPKERENRLRRRSNEADRGAHQEAGAEGAFGFAFGDSVGLLLVLQVSFLSFKVLSVCIQLSKEHKKICDDPQTWSHTEMHFANVGISVNSRGRTAMPSQEHAMELLTAALVPARYREIRAADLSGLTLGPFPTTFLSNLGTRLPKLQRVDLTNCNPPPARSSVRTWSAEKWQIRRQKKTRNVDTPLCWEDLRQMLPSLETYTDLDGVTTHADEFLGQQPCSSSSSSSSSSAAAAAPAAAAEVAGGLDHQSGIDTGGATGPGGAAEEGGDGPGVSGSPSASTGPVQVPSKI</sequence>
<dbReference type="AlphaFoldDB" id="A0A0G4HVV6"/>
<reference evidence="2" key="1">
    <citation type="submission" date="2014-11" db="EMBL/GenBank/DDBJ databases">
        <authorList>
            <person name="Otto D Thomas"/>
            <person name="Naeem Raeece"/>
        </authorList>
    </citation>
    <scope>NUCLEOTIDE SEQUENCE</scope>
</reference>
<feature type="compositionally biased region" description="Basic residues" evidence="1">
    <location>
        <begin position="1"/>
        <end position="13"/>
    </location>
</feature>
<organism evidence="2">
    <name type="scientific">Chromera velia CCMP2878</name>
    <dbReference type="NCBI Taxonomy" id="1169474"/>
    <lineage>
        <taxon>Eukaryota</taxon>
        <taxon>Sar</taxon>
        <taxon>Alveolata</taxon>
        <taxon>Colpodellida</taxon>
        <taxon>Chromeraceae</taxon>
        <taxon>Chromera</taxon>
    </lineage>
</organism>
<feature type="compositionally biased region" description="Low complexity" evidence="1">
    <location>
        <begin position="387"/>
        <end position="406"/>
    </location>
</feature>
<protein>
    <submittedName>
        <fullName evidence="2">Uncharacterized protein</fullName>
    </submittedName>
</protein>
<dbReference type="InterPro" id="IPR017956">
    <property type="entry name" value="AT_hook_DNA-bd_motif"/>
</dbReference>
<dbReference type="GO" id="GO:0003677">
    <property type="term" value="F:DNA binding"/>
    <property type="evidence" value="ECO:0007669"/>
    <property type="project" value="InterPro"/>
</dbReference>